<evidence type="ECO:0008006" key="10">
    <source>
        <dbReference type="Google" id="ProtNLM"/>
    </source>
</evidence>
<organism evidence="9">
    <name type="scientific">Manihot esculenta</name>
    <name type="common">Cassava</name>
    <name type="synonym">Jatropha manihot</name>
    <dbReference type="NCBI Taxonomy" id="3983"/>
    <lineage>
        <taxon>Eukaryota</taxon>
        <taxon>Viridiplantae</taxon>
        <taxon>Streptophyta</taxon>
        <taxon>Embryophyta</taxon>
        <taxon>Tracheophyta</taxon>
        <taxon>Spermatophyta</taxon>
        <taxon>Magnoliopsida</taxon>
        <taxon>eudicotyledons</taxon>
        <taxon>Gunneridae</taxon>
        <taxon>Pentapetalae</taxon>
        <taxon>rosids</taxon>
        <taxon>fabids</taxon>
        <taxon>Malpighiales</taxon>
        <taxon>Euphorbiaceae</taxon>
        <taxon>Crotonoideae</taxon>
        <taxon>Manihoteae</taxon>
        <taxon>Manihot</taxon>
    </lineage>
</organism>
<keyword evidence="7" id="KW-0503">Monooxygenase</keyword>
<feature type="binding site" description="axial binding residue" evidence="8">
    <location>
        <position position="412"/>
    </location>
    <ligand>
        <name>heme</name>
        <dbReference type="ChEBI" id="CHEBI:30413"/>
    </ligand>
    <ligandPart>
        <name>Fe</name>
        <dbReference type="ChEBI" id="CHEBI:18248"/>
    </ligandPart>
</feature>
<dbReference type="GO" id="GO:0005506">
    <property type="term" value="F:iron ion binding"/>
    <property type="evidence" value="ECO:0007669"/>
    <property type="project" value="InterPro"/>
</dbReference>
<keyword evidence="6 8" id="KW-0408">Iron</keyword>
<dbReference type="SUPFAM" id="SSF48264">
    <property type="entry name" value="Cytochrome P450"/>
    <property type="match status" value="1"/>
</dbReference>
<evidence type="ECO:0000256" key="5">
    <source>
        <dbReference type="ARBA" id="ARBA00023002"/>
    </source>
</evidence>
<dbReference type="InterPro" id="IPR036396">
    <property type="entry name" value="Cyt_P450_sf"/>
</dbReference>
<accession>A0A2C9UI96</accession>
<dbReference type="Pfam" id="PF00067">
    <property type="entry name" value="p450"/>
    <property type="match status" value="2"/>
</dbReference>
<dbReference type="EMBL" id="CM004400">
    <property type="protein sequence ID" value="OAY30410.1"/>
    <property type="molecule type" value="Genomic_DNA"/>
</dbReference>
<dbReference type="GO" id="GO:0016491">
    <property type="term" value="F:oxidoreductase activity"/>
    <property type="evidence" value="ECO:0000318"/>
    <property type="project" value="GO_Central"/>
</dbReference>
<dbReference type="Gene3D" id="1.10.630.10">
    <property type="entry name" value="Cytochrome P450"/>
    <property type="match status" value="2"/>
</dbReference>
<proteinExistence type="inferred from homology"/>
<evidence type="ECO:0000256" key="3">
    <source>
        <dbReference type="ARBA" id="ARBA00022617"/>
    </source>
</evidence>
<gene>
    <name evidence="9" type="ORF">MANES_14G028500</name>
</gene>
<dbReference type="PANTHER" id="PTHR47950:SF49">
    <property type="entry name" value="CYTOCHROME P450"/>
    <property type="match status" value="1"/>
</dbReference>
<dbReference type="PRINTS" id="PR00385">
    <property type="entry name" value="P450"/>
</dbReference>
<comment type="cofactor">
    <cofactor evidence="1 8">
        <name>heme</name>
        <dbReference type="ChEBI" id="CHEBI:30413"/>
    </cofactor>
</comment>
<dbReference type="InterPro" id="IPR001128">
    <property type="entry name" value="Cyt_P450"/>
</dbReference>
<dbReference type="PANTHER" id="PTHR47950">
    <property type="entry name" value="CYTOCHROME P450, FAMILY 76, SUBFAMILY C, POLYPEPTIDE 5-RELATED"/>
    <property type="match status" value="1"/>
</dbReference>
<comment type="similarity">
    <text evidence="2">Belongs to the cytochrome P450 family.</text>
</comment>
<sequence>MEGIMNFLGMVSCWIYPKKGRPPPYWAWACGRPDLLFTLNPESKLLGRNPPLPPGPFAWPIIGNLLQMGKDVHVSLANLAKVHGPLMSLRLGTQLLVVGSNAAAAREILKTHDRKLSGRFVSHSFAIGSPERNHLSLGFAKECTDQWRLLKTFSGSHLFSTKAIEAHKNVRETKVLELVSFLTVKAGENKMVDIGRAAYTTFINIMSNAIFSVDILDYEGKGSGKEIKKLFMEIIEMGGIPNLSDFYPILGGFDFQAFSYWFFTFKCVQELLTAASDTSSSTIEWAMAELIRNADTMNRLRAELALVIGEDTIKDSHLHHLPYLQACVKEILRLHPPGPLLLPHRAVESCEVMGYNIPKDTQVLVNMWAVGRDPTAWDDPLSFKPERFVGSRLDFKGNDFQYVPFGGGRRICGGLILAARQIPLVLGSLVHSFDWVVPGDVDLLRMDMREKLNLTMRKKHSLYLIPKVRK</sequence>
<reference evidence="9" key="1">
    <citation type="submission" date="2016-02" db="EMBL/GenBank/DDBJ databases">
        <title>WGS assembly of Manihot esculenta.</title>
        <authorList>
            <person name="Bredeson J.V."/>
            <person name="Prochnik S.E."/>
            <person name="Lyons J.B."/>
            <person name="Schmutz J."/>
            <person name="Grimwood J."/>
            <person name="Vrebalov J."/>
            <person name="Bart R.S."/>
            <person name="Amuge T."/>
            <person name="Ferguson M.E."/>
            <person name="Green R."/>
            <person name="Putnam N."/>
            <person name="Stites J."/>
            <person name="Rounsley S."/>
            <person name="Rokhsar D.S."/>
        </authorList>
    </citation>
    <scope>NUCLEOTIDE SEQUENCE [LARGE SCALE GENOMIC DNA]</scope>
    <source>
        <tissue evidence="9">Leaf</tissue>
    </source>
</reference>
<evidence type="ECO:0000256" key="7">
    <source>
        <dbReference type="ARBA" id="ARBA00023033"/>
    </source>
</evidence>
<evidence type="ECO:0000256" key="2">
    <source>
        <dbReference type="ARBA" id="ARBA00010617"/>
    </source>
</evidence>
<protein>
    <recommendedName>
        <fullName evidence="10">Cytochrome P450</fullName>
    </recommendedName>
</protein>
<dbReference type="STRING" id="3983.A0A2C9UI96"/>
<dbReference type="PRINTS" id="PR00463">
    <property type="entry name" value="EP450I"/>
</dbReference>
<dbReference type="GO" id="GO:0020037">
    <property type="term" value="F:heme binding"/>
    <property type="evidence" value="ECO:0007669"/>
    <property type="project" value="InterPro"/>
</dbReference>
<dbReference type="GO" id="GO:0016705">
    <property type="term" value="F:oxidoreductase activity, acting on paired donors, with incorporation or reduction of molecular oxygen"/>
    <property type="evidence" value="ECO:0007669"/>
    <property type="project" value="InterPro"/>
</dbReference>
<evidence type="ECO:0000256" key="4">
    <source>
        <dbReference type="ARBA" id="ARBA00022723"/>
    </source>
</evidence>
<evidence type="ECO:0000256" key="8">
    <source>
        <dbReference type="PIRSR" id="PIRSR602401-1"/>
    </source>
</evidence>
<evidence type="ECO:0000256" key="6">
    <source>
        <dbReference type="ARBA" id="ARBA00023004"/>
    </source>
</evidence>
<keyword evidence="5" id="KW-0560">Oxidoreductase</keyword>
<keyword evidence="4 8" id="KW-0479">Metal-binding</keyword>
<dbReference type="AlphaFoldDB" id="A0A2C9UI96"/>
<dbReference type="GO" id="GO:0004497">
    <property type="term" value="F:monooxygenase activity"/>
    <property type="evidence" value="ECO:0007669"/>
    <property type="project" value="UniProtKB-KW"/>
</dbReference>
<dbReference type="InterPro" id="IPR002401">
    <property type="entry name" value="Cyt_P450_E_grp-I"/>
</dbReference>
<name>A0A2C9UI96_MANES</name>
<evidence type="ECO:0000313" key="9">
    <source>
        <dbReference type="EMBL" id="OAY30410.1"/>
    </source>
</evidence>
<dbReference type="FunFam" id="1.10.630.10:FF:000126">
    <property type="entry name" value="Predicted protein"/>
    <property type="match status" value="1"/>
</dbReference>
<keyword evidence="3 8" id="KW-0349">Heme</keyword>
<evidence type="ECO:0000256" key="1">
    <source>
        <dbReference type="ARBA" id="ARBA00001971"/>
    </source>
</evidence>